<dbReference type="Gene3D" id="3.40.50.720">
    <property type="entry name" value="NAD(P)-binding Rossmann-like Domain"/>
    <property type="match status" value="1"/>
</dbReference>
<dbReference type="EMBL" id="CP001700">
    <property type="protein sequence ID" value="ACU73940.1"/>
    <property type="molecule type" value="Genomic_DNA"/>
</dbReference>
<dbReference type="InterPro" id="IPR036291">
    <property type="entry name" value="NAD(P)-bd_dom_sf"/>
</dbReference>
<dbReference type="PRINTS" id="PR00081">
    <property type="entry name" value="GDHRDH"/>
</dbReference>
<dbReference type="InterPro" id="IPR051122">
    <property type="entry name" value="SDR_DHRS6-like"/>
</dbReference>
<dbReference type="KEGG" id="cai:Caci_5080"/>
<dbReference type="PANTHER" id="PTHR43477">
    <property type="entry name" value="DIHYDROANTICAPSIN 7-DEHYDROGENASE"/>
    <property type="match status" value="1"/>
</dbReference>
<organism evidence="3 4">
    <name type="scientific">Catenulispora acidiphila (strain DSM 44928 / JCM 14897 / NBRC 102108 / NRRL B-24433 / ID139908)</name>
    <dbReference type="NCBI Taxonomy" id="479433"/>
    <lineage>
        <taxon>Bacteria</taxon>
        <taxon>Bacillati</taxon>
        <taxon>Actinomycetota</taxon>
        <taxon>Actinomycetes</taxon>
        <taxon>Catenulisporales</taxon>
        <taxon>Catenulisporaceae</taxon>
        <taxon>Catenulispora</taxon>
    </lineage>
</organism>
<dbReference type="STRING" id="479433.Caci_5080"/>
<evidence type="ECO:0000313" key="3">
    <source>
        <dbReference type="EMBL" id="ACU73940.1"/>
    </source>
</evidence>
<keyword evidence="4" id="KW-1185">Reference proteome</keyword>
<dbReference type="SUPFAM" id="SSF51735">
    <property type="entry name" value="NAD(P)-binding Rossmann-fold domains"/>
    <property type="match status" value="1"/>
</dbReference>
<keyword evidence="2" id="KW-0560">Oxidoreductase</keyword>
<sequence precursor="true">MIIGGSSGMGLALAASILATGDRATIVGRDAARLDAARKHLEADAPPGNAASLTTAVADIAEESALERLFAGTGPVDHVAVTAVDATGAYQPVSAFDATAARRLIDTKLLGAALVAKHAAPIMPSTGSITFTSGIAAYRPAPGGSMVAAVNGALESLAAALALEMAPLRVNVVSPGWVDTPVWDAIAGEGKTARLDAMAQRLPAGRVGAPQDIAQAFRALMANGFITGTVLHVDGGHRFV</sequence>
<evidence type="ECO:0000313" key="4">
    <source>
        <dbReference type="Proteomes" id="UP000000851"/>
    </source>
</evidence>
<name>C7Q4Z2_CATAD</name>
<evidence type="ECO:0000256" key="1">
    <source>
        <dbReference type="ARBA" id="ARBA00006484"/>
    </source>
</evidence>
<dbReference type="HOGENOM" id="CLU_010194_1_2_11"/>
<reference evidence="3 4" key="1">
    <citation type="journal article" date="2009" name="Stand. Genomic Sci.">
        <title>Complete genome sequence of Catenulispora acidiphila type strain (ID 139908).</title>
        <authorList>
            <person name="Copeland A."/>
            <person name="Lapidus A."/>
            <person name="Glavina Del Rio T."/>
            <person name="Nolan M."/>
            <person name="Lucas S."/>
            <person name="Chen F."/>
            <person name="Tice H."/>
            <person name="Cheng J.F."/>
            <person name="Bruce D."/>
            <person name="Goodwin L."/>
            <person name="Pitluck S."/>
            <person name="Mikhailova N."/>
            <person name="Pati A."/>
            <person name="Ivanova N."/>
            <person name="Mavromatis K."/>
            <person name="Chen A."/>
            <person name="Palaniappan K."/>
            <person name="Chain P."/>
            <person name="Land M."/>
            <person name="Hauser L."/>
            <person name="Chang Y.J."/>
            <person name="Jeffries C.D."/>
            <person name="Chertkov O."/>
            <person name="Brettin T."/>
            <person name="Detter J.C."/>
            <person name="Han C."/>
            <person name="Ali Z."/>
            <person name="Tindall B.J."/>
            <person name="Goker M."/>
            <person name="Bristow J."/>
            <person name="Eisen J.A."/>
            <person name="Markowitz V."/>
            <person name="Hugenholtz P."/>
            <person name="Kyrpides N.C."/>
            <person name="Klenk H.P."/>
        </authorList>
    </citation>
    <scope>NUCLEOTIDE SEQUENCE [LARGE SCALE GENOMIC DNA]</scope>
    <source>
        <strain evidence="4">DSM 44928 / JCM 14897 / NBRC 102108 / NRRL B-24433 / ID139908</strain>
    </source>
</reference>
<dbReference type="Proteomes" id="UP000000851">
    <property type="component" value="Chromosome"/>
</dbReference>
<accession>C7Q4Z2</accession>
<comment type="similarity">
    <text evidence="1">Belongs to the short-chain dehydrogenases/reductases (SDR) family.</text>
</comment>
<evidence type="ECO:0000256" key="2">
    <source>
        <dbReference type="ARBA" id="ARBA00023002"/>
    </source>
</evidence>
<dbReference type="OrthoDB" id="9806974at2"/>
<proteinExistence type="inferred from homology"/>
<dbReference type="InParanoid" id="C7Q4Z2"/>
<dbReference type="AlphaFoldDB" id="C7Q4Z2"/>
<dbReference type="PANTHER" id="PTHR43477:SF1">
    <property type="entry name" value="DIHYDROANTICAPSIN 7-DEHYDROGENASE"/>
    <property type="match status" value="1"/>
</dbReference>
<dbReference type="NCBIfam" id="NF005449">
    <property type="entry name" value="PRK07041.1"/>
    <property type="match status" value="1"/>
</dbReference>
<dbReference type="eggNOG" id="COG1028">
    <property type="taxonomic scope" value="Bacteria"/>
</dbReference>
<gene>
    <name evidence="3" type="ordered locus">Caci_5080</name>
</gene>
<dbReference type="Pfam" id="PF13561">
    <property type="entry name" value="adh_short_C2"/>
    <property type="match status" value="1"/>
</dbReference>
<protein>
    <submittedName>
        <fullName evidence="3">Short-chain dehydrogenase/reductase SDR</fullName>
    </submittedName>
</protein>
<dbReference type="InterPro" id="IPR002347">
    <property type="entry name" value="SDR_fam"/>
</dbReference>
<dbReference type="GO" id="GO:0016491">
    <property type="term" value="F:oxidoreductase activity"/>
    <property type="evidence" value="ECO:0007669"/>
    <property type="project" value="UniProtKB-KW"/>
</dbReference>